<name>A0A183EJC2_9BILA</name>
<evidence type="ECO:0000256" key="1">
    <source>
        <dbReference type="SAM" id="MobiDB-lite"/>
    </source>
</evidence>
<dbReference type="AlphaFoldDB" id="A0A183EJC2"/>
<reference evidence="2 3" key="2">
    <citation type="submission" date="2018-11" db="EMBL/GenBank/DDBJ databases">
        <authorList>
            <consortium name="Pathogen Informatics"/>
        </authorList>
    </citation>
    <scope>NUCLEOTIDE SEQUENCE [LARGE SCALE GENOMIC DNA]</scope>
</reference>
<evidence type="ECO:0000313" key="4">
    <source>
        <dbReference type="WBParaSite" id="GPUH_0002108801-mRNA-1"/>
    </source>
</evidence>
<keyword evidence="3" id="KW-1185">Reference proteome</keyword>
<sequence>MSSIHPQKKLLPIRSVYQTATRTPVTLPTDLDALGRFNSEREYSPGRLRATEERLPVAPERKRNGDTFTERREEKRVGILGKNEHLAVTEAKYVERIEQRVIQRDDALGRFREGEVTTEREVLRKENVAFGERSALRTAPKGFFILFNISTDLL</sequence>
<evidence type="ECO:0000313" key="2">
    <source>
        <dbReference type="EMBL" id="VDN37423.1"/>
    </source>
</evidence>
<reference evidence="4" key="1">
    <citation type="submission" date="2016-06" db="UniProtKB">
        <authorList>
            <consortium name="WormBaseParasite"/>
        </authorList>
    </citation>
    <scope>IDENTIFICATION</scope>
</reference>
<accession>A0A183EJC2</accession>
<dbReference type="WBParaSite" id="GPUH_0002108801-mRNA-1">
    <property type="protein sequence ID" value="GPUH_0002108801-mRNA-1"/>
    <property type="gene ID" value="GPUH_0002108801"/>
</dbReference>
<feature type="region of interest" description="Disordered" evidence="1">
    <location>
        <begin position="42"/>
        <end position="69"/>
    </location>
</feature>
<protein>
    <submittedName>
        <fullName evidence="4">CFAP91 domain-containing protein</fullName>
    </submittedName>
</protein>
<evidence type="ECO:0000313" key="3">
    <source>
        <dbReference type="Proteomes" id="UP000271098"/>
    </source>
</evidence>
<dbReference type="Proteomes" id="UP000271098">
    <property type="component" value="Unassembled WGS sequence"/>
</dbReference>
<organism evidence="4">
    <name type="scientific">Gongylonema pulchrum</name>
    <dbReference type="NCBI Taxonomy" id="637853"/>
    <lineage>
        <taxon>Eukaryota</taxon>
        <taxon>Metazoa</taxon>
        <taxon>Ecdysozoa</taxon>
        <taxon>Nematoda</taxon>
        <taxon>Chromadorea</taxon>
        <taxon>Rhabditida</taxon>
        <taxon>Spirurina</taxon>
        <taxon>Spiruromorpha</taxon>
        <taxon>Spiruroidea</taxon>
        <taxon>Gongylonematidae</taxon>
        <taxon>Gongylonema</taxon>
    </lineage>
</organism>
<dbReference type="EMBL" id="UYRT01091752">
    <property type="protein sequence ID" value="VDN37423.1"/>
    <property type="molecule type" value="Genomic_DNA"/>
</dbReference>
<proteinExistence type="predicted"/>
<gene>
    <name evidence="2" type="ORF">GPUH_LOCUS21063</name>
</gene>